<dbReference type="EMBL" id="AP018449">
    <property type="protein sequence ID" value="BBB89740.1"/>
    <property type="molecule type" value="Genomic_DNA"/>
</dbReference>
<dbReference type="GO" id="GO:0000155">
    <property type="term" value="F:phosphorelay sensor kinase activity"/>
    <property type="evidence" value="ECO:0007669"/>
    <property type="project" value="InterPro"/>
</dbReference>
<dbReference type="Pfam" id="PF14689">
    <property type="entry name" value="SPOB_a"/>
    <property type="match status" value="1"/>
</dbReference>
<evidence type="ECO:0000313" key="5">
    <source>
        <dbReference type="EMBL" id="BBB89740.1"/>
    </source>
</evidence>
<gene>
    <name evidence="5" type="ORF">MAMMFC1_00374</name>
</gene>
<dbReference type="InterPro" id="IPR016120">
    <property type="entry name" value="Sig_transdc_His_kin_SpoOB"/>
</dbReference>
<keyword evidence="1" id="KW-0597">Phosphoprotein</keyword>
<evidence type="ECO:0000259" key="4">
    <source>
        <dbReference type="Pfam" id="PF14689"/>
    </source>
</evidence>
<dbReference type="SUPFAM" id="SSF55890">
    <property type="entry name" value="Sporulation response regulatory protein Spo0B"/>
    <property type="match status" value="1"/>
</dbReference>
<keyword evidence="3" id="KW-0418">Kinase</keyword>
<proteinExistence type="predicted"/>
<dbReference type="RefSeq" id="WP_126305974.1">
    <property type="nucleotide sequence ID" value="NZ_AP018449.1"/>
</dbReference>
<reference evidence="5 6" key="1">
    <citation type="journal article" date="2018" name="Int. J. Syst. Evol. Microbiol.">
        <title>Methylomusa anaerophila gen. nov., sp. nov., an anaerobic methanol-utilizing bacterium isolated from a microbial fuel cell.</title>
        <authorList>
            <person name="Amano N."/>
            <person name="Yamamuro A."/>
            <person name="Miyahara M."/>
            <person name="Kouzuma A."/>
            <person name="Abe T."/>
            <person name="Watanabe K."/>
        </authorList>
    </citation>
    <scope>NUCLEOTIDE SEQUENCE [LARGE SCALE GENOMIC DNA]</scope>
    <source>
        <strain evidence="5 6">MMFC1</strain>
    </source>
</reference>
<dbReference type="Proteomes" id="UP000276437">
    <property type="component" value="Chromosome"/>
</dbReference>
<evidence type="ECO:0000256" key="2">
    <source>
        <dbReference type="ARBA" id="ARBA00022679"/>
    </source>
</evidence>
<dbReference type="AlphaFoldDB" id="A0A348AF92"/>
<protein>
    <recommendedName>
        <fullName evidence="4">SpoOB alpha-helical domain-containing protein</fullName>
    </recommendedName>
</protein>
<name>A0A348AF92_9FIRM</name>
<evidence type="ECO:0000313" key="6">
    <source>
        <dbReference type="Proteomes" id="UP000276437"/>
    </source>
</evidence>
<dbReference type="KEGG" id="mana:MAMMFC1_00374"/>
<evidence type="ECO:0000256" key="1">
    <source>
        <dbReference type="ARBA" id="ARBA00022553"/>
    </source>
</evidence>
<feature type="domain" description="SpoOB alpha-helical" evidence="4">
    <location>
        <begin position="13"/>
        <end position="56"/>
    </location>
</feature>
<keyword evidence="6" id="KW-1185">Reference proteome</keyword>
<organism evidence="5 6">
    <name type="scientific">Methylomusa anaerophila</name>
    <dbReference type="NCBI Taxonomy" id="1930071"/>
    <lineage>
        <taxon>Bacteria</taxon>
        <taxon>Bacillati</taxon>
        <taxon>Bacillota</taxon>
        <taxon>Negativicutes</taxon>
        <taxon>Selenomonadales</taxon>
        <taxon>Sporomusaceae</taxon>
        <taxon>Methylomusa</taxon>
    </lineage>
</organism>
<accession>A0A348AF92</accession>
<keyword evidence="2" id="KW-0808">Transferase</keyword>
<sequence length="75" mass="8435">MGKHVECTDVATCAEVMKLLRVQRHDFLNHLQVIHAMIQLGKSDKALQYIEKLAQDPKLVTNPLAAYETGQTTDD</sequence>
<dbReference type="InterPro" id="IPR039506">
    <property type="entry name" value="SPOB_a"/>
</dbReference>
<evidence type="ECO:0000256" key="3">
    <source>
        <dbReference type="ARBA" id="ARBA00022777"/>
    </source>
</evidence>
<dbReference type="Gene3D" id="1.10.287.130">
    <property type="match status" value="1"/>
</dbReference>
<dbReference type="OrthoDB" id="1634477at2"/>